<dbReference type="Proteomes" id="UP000434957">
    <property type="component" value="Unassembled WGS sequence"/>
</dbReference>
<proteinExistence type="predicted"/>
<evidence type="ECO:0000313" key="4">
    <source>
        <dbReference type="Proteomes" id="UP000435112"/>
    </source>
</evidence>
<gene>
    <name evidence="1" type="ORF">PR002_g21686</name>
    <name evidence="2" type="ORF">PR003_g22976</name>
</gene>
<dbReference type="Proteomes" id="UP000435112">
    <property type="component" value="Unassembled WGS sequence"/>
</dbReference>
<evidence type="ECO:0000313" key="1">
    <source>
        <dbReference type="EMBL" id="KAE8988676.1"/>
    </source>
</evidence>
<comment type="caution">
    <text evidence="2">The sequence shown here is derived from an EMBL/GenBank/DDBJ whole genome shotgun (WGS) entry which is preliminary data.</text>
</comment>
<organism evidence="2 3">
    <name type="scientific">Phytophthora rubi</name>
    <dbReference type="NCBI Taxonomy" id="129364"/>
    <lineage>
        <taxon>Eukaryota</taxon>
        <taxon>Sar</taxon>
        <taxon>Stramenopiles</taxon>
        <taxon>Oomycota</taxon>
        <taxon>Peronosporomycetes</taxon>
        <taxon>Peronosporales</taxon>
        <taxon>Peronosporaceae</taxon>
        <taxon>Phytophthora</taxon>
    </lineage>
</organism>
<name>A0A6A4DB66_9STRA</name>
<evidence type="ECO:0000313" key="3">
    <source>
        <dbReference type="Proteomes" id="UP000434957"/>
    </source>
</evidence>
<dbReference type="EMBL" id="QXFT01002361">
    <property type="protein sequence ID" value="KAE9299499.1"/>
    <property type="molecule type" value="Genomic_DNA"/>
</dbReference>
<protein>
    <submittedName>
        <fullName evidence="2">Uncharacterized protein</fullName>
    </submittedName>
</protein>
<dbReference type="AlphaFoldDB" id="A0A6A4DB66"/>
<reference evidence="2 3" key="1">
    <citation type="submission" date="2018-08" db="EMBL/GenBank/DDBJ databases">
        <title>Genomic investigation of the strawberry pathogen Phytophthora fragariae indicates pathogenicity is determined by transcriptional variation in three key races.</title>
        <authorList>
            <person name="Adams T.M."/>
            <person name="Armitage A.D."/>
            <person name="Sobczyk M.K."/>
            <person name="Bates H.J."/>
            <person name="Dunwell J.M."/>
            <person name="Nellist C.F."/>
            <person name="Harrison R.J."/>
        </authorList>
    </citation>
    <scope>NUCLEOTIDE SEQUENCE [LARGE SCALE GENOMIC DNA]</scope>
    <source>
        <strain evidence="1 4">SCRP324</strain>
        <strain evidence="2 3">SCRP333</strain>
    </source>
</reference>
<keyword evidence="3" id="KW-1185">Reference proteome</keyword>
<dbReference type="EMBL" id="QXFU01002224">
    <property type="protein sequence ID" value="KAE8988676.1"/>
    <property type="molecule type" value="Genomic_DNA"/>
</dbReference>
<accession>A0A6A4DB66</accession>
<sequence length="57" mass="6676">MKMLGTVPISLQGEWIRPELDRVKDRMNDAPREFWELVAAIDVPTSWEKLQEGHKRA</sequence>
<dbReference type="OrthoDB" id="124756at2759"/>
<evidence type="ECO:0000313" key="2">
    <source>
        <dbReference type="EMBL" id="KAE9299499.1"/>
    </source>
</evidence>